<feature type="transmembrane region" description="Helical" evidence="1">
    <location>
        <begin position="256"/>
        <end position="279"/>
    </location>
</feature>
<feature type="domain" description="Acyltransferase 3" evidence="2">
    <location>
        <begin position="7"/>
        <end position="335"/>
    </location>
</feature>
<dbReference type="InterPro" id="IPR043968">
    <property type="entry name" value="SGNH"/>
</dbReference>
<dbReference type="EMBL" id="BMMQ01000009">
    <property type="protein sequence ID" value="GGO66377.1"/>
    <property type="molecule type" value="Genomic_DNA"/>
</dbReference>
<feature type="transmembrane region" description="Helical" evidence="1">
    <location>
        <begin position="200"/>
        <end position="218"/>
    </location>
</feature>
<dbReference type="InterPro" id="IPR002656">
    <property type="entry name" value="Acyl_transf_3_dom"/>
</dbReference>
<keyword evidence="4" id="KW-0808">Transferase</keyword>
<dbReference type="PANTHER" id="PTHR23028">
    <property type="entry name" value="ACETYLTRANSFERASE"/>
    <property type="match status" value="1"/>
</dbReference>
<feature type="transmembrane region" description="Helical" evidence="1">
    <location>
        <begin position="75"/>
        <end position="94"/>
    </location>
</feature>
<evidence type="ECO:0000259" key="2">
    <source>
        <dbReference type="Pfam" id="PF01757"/>
    </source>
</evidence>
<dbReference type="Pfam" id="PF01757">
    <property type="entry name" value="Acyl_transf_3"/>
    <property type="match status" value="1"/>
</dbReference>
<dbReference type="Proteomes" id="UP000638043">
    <property type="component" value="Unassembled WGS sequence"/>
</dbReference>
<feature type="transmembrane region" description="Helical" evidence="1">
    <location>
        <begin position="169"/>
        <end position="188"/>
    </location>
</feature>
<feature type="transmembrane region" description="Helical" evidence="1">
    <location>
        <begin position="286"/>
        <end position="305"/>
    </location>
</feature>
<evidence type="ECO:0000313" key="4">
    <source>
        <dbReference type="EMBL" id="GGO66377.1"/>
    </source>
</evidence>
<keyword evidence="5" id="KW-1185">Reference proteome</keyword>
<accession>A0ABQ2N586</accession>
<protein>
    <submittedName>
        <fullName evidence="4">Acyltransferase</fullName>
    </submittedName>
</protein>
<name>A0ABQ2N586_9MICO</name>
<dbReference type="RefSeq" id="WP_188702515.1">
    <property type="nucleotide sequence ID" value="NZ_BMMQ01000009.1"/>
</dbReference>
<organism evidence="4 5">
    <name type="scientific">Microbacterium nanhaiense</name>
    <dbReference type="NCBI Taxonomy" id="1301026"/>
    <lineage>
        <taxon>Bacteria</taxon>
        <taxon>Bacillati</taxon>
        <taxon>Actinomycetota</taxon>
        <taxon>Actinomycetes</taxon>
        <taxon>Micrococcales</taxon>
        <taxon>Microbacteriaceae</taxon>
        <taxon>Microbacterium</taxon>
    </lineage>
</organism>
<feature type="transmembrane region" description="Helical" evidence="1">
    <location>
        <begin position="12"/>
        <end position="30"/>
    </location>
</feature>
<keyword evidence="1" id="KW-1133">Transmembrane helix</keyword>
<feature type="transmembrane region" description="Helical" evidence="1">
    <location>
        <begin position="317"/>
        <end position="335"/>
    </location>
</feature>
<feature type="transmembrane region" description="Helical" evidence="1">
    <location>
        <begin position="145"/>
        <end position="162"/>
    </location>
</feature>
<feature type="transmembrane region" description="Helical" evidence="1">
    <location>
        <begin position="225"/>
        <end position="244"/>
    </location>
</feature>
<gene>
    <name evidence="4" type="ORF">GCM10010910_25680</name>
</gene>
<keyword evidence="1" id="KW-0812">Transmembrane</keyword>
<reference evidence="5" key="1">
    <citation type="journal article" date="2019" name="Int. J. Syst. Evol. Microbiol.">
        <title>The Global Catalogue of Microorganisms (GCM) 10K type strain sequencing project: providing services to taxonomists for standard genome sequencing and annotation.</title>
        <authorList>
            <consortium name="The Broad Institute Genomics Platform"/>
            <consortium name="The Broad Institute Genome Sequencing Center for Infectious Disease"/>
            <person name="Wu L."/>
            <person name="Ma J."/>
        </authorList>
    </citation>
    <scope>NUCLEOTIDE SEQUENCE [LARGE SCALE GENOMIC DNA]</scope>
    <source>
        <strain evidence="5">CGMCC 4.7181</strain>
    </source>
</reference>
<feature type="domain" description="SGNH" evidence="3">
    <location>
        <begin position="436"/>
        <end position="648"/>
    </location>
</feature>
<feature type="transmembrane region" description="Helical" evidence="1">
    <location>
        <begin position="36"/>
        <end position="54"/>
    </location>
</feature>
<feature type="transmembrane region" description="Helical" evidence="1">
    <location>
        <begin position="356"/>
        <end position="380"/>
    </location>
</feature>
<evidence type="ECO:0000259" key="3">
    <source>
        <dbReference type="Pfam" id="PF19040"/>
    </source>
</evidence>
<sequence length="658" mass="69260">MRTEFRHDIQGLRAVAVAGVVLAHAGVGALEGGYAGVDVFFVISGFLITLQLLAARERDGRIRFAAFYGRRARRLLPAALVVIVLTAIASWWCLAPTSLPQSLTDAAAAALYVPNLVLAARGTDYLADATPSLYQHYWSLGVEEQFYLVWPVLIALVAAVFARRRAALAVLFAVVAAASFAWCLFETGRNQPWAFFPVWSRAWQFAVGALCALALPLLGRVPAGIRAAASWVGLAGILIAYLAYDDATVYPGSAAVLPTLAAALLVASGDPSGGAGLVLRLRPAQWLGLVSYSLYLVHWPLLQLAQARVGHDESLPLWSTLALAGLAVPVAWALHRFVEGPLRRTPRRAAPAGRGVVALLTAGVVVAGMGLAGSAVVAGIPIASARAATDGALTSPPSSTGYVPAGMHPSLRAAPDDNPSMYAEGCQLGFLVSEPRPCSYGDIGGPRVVLFGDSHAAQWQPALAEIAAREGFELVAQTKSSCRSTLEAQPGDAERDRACTRWREAVLDQLAAEPPELVILANFAGAHTAPGSDPGEQWRSGLARTVQAIPDSSRVVVLADSPDLGESPIPCLVRHVDDADACAVSAERAMESVGRAAVESAVATTRAGYVDITGYLCADRCPPVIGNTLVYRDANHLTATFVTQLADPLRDALAPYLP</sequence>
<dbReference type="InterPro" id="IPR050879">
    <property type="entry name" value="Acyltransferase_3"/>
</dbReference>
<keyword evidence="4" id="KW-0012">Acyltransferase</keyword>
<comment type="caution">
    <text evidence="4">The sequence shown here is derived from an EMBL/GenBank/DDBJ whole genome shotgun (WGS) entry which is preliminary data.</text>
</comment>
<dbReference type="GO" id="GO:0016746">
    <property type="term" value="F:acyltransferase activity"/>
    <property type="evidence" value="ECO:0007669"/>
    <property type="project" value="UniProtKB-KW"/>
</dbReference>
<evidence type="ECO:0000313" key="5">
    <source>
        <dbReference type="Proteomes" id="UP000638043"/>
    </source>
</evidence>
<dbReference type="PANTHER" id="PTHR23028:SF53">
    <property type="entry name" value="ACYL_TRANSF_3 DOMAIN-CONTAINING PROTEIN"/>
    <property type="match status" value="1"/>
</dbReference>
<dbReference type="Pfam" id="PF19040">
    <property type="entry name" value="SGNH"/>
    <property type="match status" value="1"/>
</dbReference>
<keyword evidence="1" id="KW-0472">Membrane</keyword>
<evidence type="ECO:0000256" key="1">
    <source>
        <dbReference type="SAM" id="Phobius"/>
    </source>
</evidence>
<proteinExistence type="predicted"/>
<dbReference type="SUPFAM" id="SSF52266">
    <property type="entry name" value="SGNH hydrolase"/>
    <property type="match status" value="1"/>
</dbReference>